<comment type="cofactor">
    <cofactor evidence="1">
        <name>FAD</name>
        <dbReference type="ChEBI" id="CHEBI:57692"/>
    </cofactor>
</comment>
<dbReference type="SUPFAM" id="SSF51905">
    <property type="entry name" value="FAD/NAD(P)-binding domain"/>
    <property type="match status" value="1"/>
</dbReference>
<dbReference type="OMA" id="HNEQMRV"/>
<dbReference type="Gene3D" id="3.50.50.60">
    <property type="entry name" value="FAD/NAD(P)-binding domain"/>
    <property type="match status" value="2"/>
</dbReference>
<dbReference type="Proteomes" id="UP000005206">
    <property type="component" value="Unassembled WGS sequence"/>
</dbReference>
<name>C7ZR05_FUSV7</name>
<evidence type="ECO:0000313" key="8">
    <source>
        <dbReference type="Proteomes" id="UP000005206"/>
    </source>
</evidence>
<protein>
    <recommendedName>
        <fullName evidence="6">FAD-dependent oxidoreductase 2 FAD-binding domain-containing protein</fullName>
    </recommendedName>
</protein>
<accession>C7ZR05</accession>
<dbReference type="InterPro" id="IPR050315">
    <property type="entry name" value="FAD-oxidoreductase_2"/>
</dbReference>
<feature type="domain" description="FAD-dependent oxidoreductase 2 FAD-binding" evidence="6">
    <location>
        <begin position="48"/>
        <end position="577"/>
    </location>
</feature>
<evidence type="ECO:0000259" key="6">
    <source>
        <dbReference type="Pfam" id="PF00890"/>
    </source>
</evidence>
<keyword evidence="2" id="KW-0285">Flavoprotein</keyword>
<dbReference type="HOGENOM" id="CLU_011398_4_2_1"/>
<dbReference type="eggNOG" id="KOG2404">
    <property type="taxonomic scope" value="Eukaryota"/>
</dbReference>
<dbReference type="KEGG" id="nhe:NECHADRAFT_56510"/>
<dbReference type="VEuPathDB" id="FungiDB:NECHADRAFT_56510"/>
<keyword evidence="4" id="KW-0560">Oxidoreductase</keyword>
<gene>
    <name evidence="7" type="ORF">NECHADRAFT_56510</name>
</gene>
<dbReference type="SUPFAM" id="SSF56425">
    <property type="entry name" value="Succinate dehydrogenase/fumarate reductase flavoprotein, catalytic domain"/>
    <property type="match status" value="1"/>
</dbReference>
<reference evidence="7 8" key="1">
    <citation type="journal article" date="2009" name="PLoS Genet.">
        <title>The genome of Nectria haematococca: contribution of supernumerary chromosomes to gene expansion.</title>
        <authorList>
            <person name="Coleman J.J."/>
            <person name="Rounsley S.D."/>
            <person name="Rodriguez-Carres M."/>
            <person name="Kuo A."/>
            <person name="Wasmann C.C."/>
            <person name="Grimwood J."/>
            <person name="Schmutz J."/>
            <person name="Taga M."/>
            <person name="White G.J."/>
            <person name="Zhou S."/>
            <person name="Schwartz D.C."/>
            <person name="Freitag M."/>
            <person name="Ma L.J."/>
            <person name="Danchin E.G."/>
            <person name="Henrissat B."/>
            <person name="Coutinho P.M."/>
            <person name="Nelson D.R."/>
            <person name="Straney D."/>
            <person name="Napoli C.A."/>
            <person name="Barker B.M."/>
            <person name="Gribskov M."/>
            <person name="Rep M."/>
            <person name="Kroken S."/>
            <person name="Molnar I."/>
            <person name="Rensing C."/>
            <person name="Kennell J.C."/>
            <person name="Zamora J."/>
            <person name="Farman M.L."/>
            <person name="Selker E.U."/>
            <person name="Salamov A."/>
            <person name="Shapiro H."/>
            <person name="Pangilinan J."/>
            <person name="Lindquist E."/>
            <person name="Lamers C."/>
            <person name="Grigoriev I.V."/>
            <person name="Geiser D.M."/>
            <person name="Covert S.F."/>
            <person name="Temporini E."/>
            <person name="Vanetten H.D."/>
        </authorList>
    </citation>
    <scope>NUCLEOTIDE SEQUENCE [LARGE SCALE GENOMIC DNA]</scope>
    <source>
        <strain evidence="8">ATCC MYA-4622 / CBS 123669 / FGSC 9596 / NRRL 45880 / 77-13-4</strain>
    </source>
</reference>
<dbReference type="GO" id="GO:0008202">
    <property type="term" value="P:steroid metabolic process"/>
    <property type="evidence" value="ECO:0007669"/>
    <property type="project" value="UniProtKB-ARBA"/>
</dbReference>
<dbReference type="RefSeq" id="XP_003039257.1">
    <property type="nucleotide sequence ID" value="XM_003039211.1"/>
</dbReference>
<organism evidence="7 8">
    <name type="scientific">Fusarium vanettenii (strain ATCC MYA-4622 / CBS 123669 / FGSC 9596 / NRRL 45880 / 77-13-4)</name>
    <name type="common">Fusarium solani subsp. pisi</name>
    <dbReference type="NCBI Taxonomy" id="660122"/>
    <lineage>
        <taxon>Eukaryota</taxon>
        <taxon>Fungi</taxon>
        <taxon>Dikarya</taxon>
        <taxon>Ascomycota</taxon>
        <taxon>Pezizomycotina</taxon>
        <taxon>Sordariomycetes</taxon>
        <taxon>Hypocreomycetidae</taxon>
        <taxon>Hypocreales</taxon>
        <taxon>Nectriaceae</taxon>
        <taxon>Fusarium</taxon>
        <taxon>Fusarium solani species complex</taxon>
        <taxon>Fusarium vanettenii</taxon>
    </lineage>
</organism>
<dbReference type="PRINTS" id="PR00411">
    <property type="entry name" value="PNDRDTASEI"/>
</dbReference>
<dbReference type="PANTHER" id="PTHR43400:SF10">
    <property type="entry name" value="3-OXOSTEROID 1-DEHYDROGENASE"/>
    <property type="match status" value="1"/>
</dbReference>
<sequence length="601" mass="65007">MGSRSFPLLRYSGRNVHRAVLRQNLRLLSTAKDLTPKPRPPIFDEETDVLIVGSGAGALTASLRATTLGLRNIVIEKEETIGGASVISGGGLWIPCNPVSKAAGIEDSERDALKYFEQAVGDVGPASSLAKRQTYLTNGPKMVEFLRQQGFRFHFSKGYPDYYPPMEGAMGKGGGRTIESKAFNAKKLGAWESKLPPSRIPAAIYTNDAAVFSRLTSSIGAFVYATWKILPLIAKALVGQRLTSMGRGLVAQLLYLNLRKGGGDIRLRASLSKLVQGPMGEVIGAEVRTSKGLMTIGATRGVILAAGGFAHNRTMRQQFMPKPVSTEWTNSPMGDTGDAIQEGMRLGAATALMDDAWWGPTIMDPITGMPSFALFERARPHCFIVDSSGSRFMNEAQSYTDAGHDQYTRNQKVKAIPAWLIMDSNHRNKYMLGGLFARVKPPREALASGRIFCAATINELARQIGVNPEGLAKTTERFNHMSREGIDRDFGKGNSEYDQFFGDPSAGVNPNLAPVHKAPYYAIKIWPGDLGTKGGLLTDEFQRVLDKDSRVIFGLYAIGNTAASIMGRTYLGAGSTLGPAMTHGYIAASNLSGRGDVQQAM</sequence>
<dbReference type="GO" id="GO:0016491">
    <property type="term" value="F:oxidoreductase activity"/>
    <property type="evidence" value="ECO:0007669"/>
    <property type="project" value="UniProtKB-KW"/>
</dbReference>
<evidence type="ECO:0000256" key="4">
    <source>
        <dbReference type="ARBA" id="ARBA00023002"/>
    </source>
</evidence>
<proteinExistence type="inferred from homology"/>
<dbReference type="InterPro" id="IPR027477">
    <property type="entry name" value="Succ_DH/fumarate_Rdtase_cat_sf"/>
</dbReference>
<dbReference type="OrthoDB" id="7777654at2759"/>
<evidence type="ECO:0000256" key="1">
    <source>
        <dbReference type="ARBA" id="ARBA00001974"/>
    </source>
</evidence>
<dbReference type="PANTHER" id="PTHR43400">
    <property type="entry name" value="FUMARATE REDUCTASE"/>
    <property type="match status" value="1"/>
</dbReference>
<dbReference type="FunFam" id="3.50.50.60:FF:000208">
    <property type="entry name" value="3-ketosteroid dehydrogenase"/>
    <property type="match status" value="1"/>
</dbReference>
<evidence type="ECO:0000313" key="7">
    <source>
        <dbReference type="EMBL" id="EEU33544.1"/>
    </source>
</evidence>
<evidence type="ECO:0000256" key="3">
    <source>
        <dbReference type="ARBA" id="ARBA00022827"/>
    </source>
</evidence>
<dbReference type="Pfam" id="PF00890">
    <property type="entry name" value="FAD_binding_2"/>
    <property type="match status" value="1"/>
</dbReference>
<dbReference type="InterPro" id="IPR036188">
    <property type="entry name" value="FAD/NAD-bd_sf"/>
</dbReference>
<keyword evidence="8" id="KW-1185">Reference proteome</keyword>
<dbReference type="GeneID" id="9666784"/>
<dbReference type="STRING" id="660122.C7ZR05"/>
<dbReference type="InParanoid" id="C7ZR05"/>
<evidence type="ECO:0000256" key="5">
    <source>
        <dbReference type="ARBA" id="ARBA00061147"/>
    </source>
</evidence>
<keyword evidence="3" id="KW-0274">FAD</keyword>
<dbReference type="EMBL" id="GG699023">
    <property type="protein sequence ID" value="EEU33544.1"/>
    <property type="molecule type" value="Genomic_DNA"/>
</dbReference>
<evidence type="ECO:0000256" key="2">
    <source>
        <dbReference type="ARBA" id="ARBA00022630"/>
    </source>
</evidence>
<dbReference type="Gene3D" id="3.90.700.10">
    <property type="entry name" value="Succinate dehydrogenase/fumarate reductase flavoprotein, catalytic domain"/>
    <property type="match status" value="1"/>
</dbReference>
<dbReference type="InterPro" id="IPR003953">
    <property type="entry name" value="FAD-dep_OxRdtase_2_FAD-bd"/>
</dbReference>
<comment type="similarity">
    <text evidence="5">Belongs to the FAD-dependent oxidoreductase 2 family. 3-oxosteroid dehydrogenase subfamily.</text>
</comment>
<dbReference type="AlphaFoldDB" id="C7ZR05"/>